<keyword evidence="14" id="KW-1185">Reference proteome</keyword>
<dbReference type="EC" id="2.4.1.80" evidence="5"/>
<protein>
    <recommendedName>
        <fullName evidence="5">ceramide glucosyltransferase</fullName>
        <ecNumber evidence="5">2.4.1.80</ecNumber>
    </recommendedName>
</protein>
<dbReference type="EMBL" id="BDIP01001204">
    <property type="protein sequence ID" value="GIQ83846.1"/>
    <property type="molecule type" value="Genomic_DNA"/>
</dbReference>
<evidence type="ECO:0000313" key="13">
    <source>
        <dbReference type="EMBL" id="GIQ83846.1"/>
    </source>
</evidence>
<dbReference type="InterPro" id="IPR029044">
    <property type="entry name" value="Nucleotide-diphossugar_trans"/>
</dbReference>
<evidence type="ECO:0000313" key="14">
    <source>
        <dbReference type="Proteomes" id="UP000265618"/>
    </source>
</evidence>
<evidence type="ECO:0000256" key="3">
    <source>
        <dbReference type="ARBA" id="ARBA00004991"/>
    </source>
</evidence>
<evidence type="ECO:0000256" key="1">
    <source>
        <dbReference type="ARBA" id="ARBA00004141"/>
    </source>
</evidence>
<feature type="transmembrane region" description="Helical" evidence="12">
    <location>
        <begin position="347"/>
        <end position="367"/>
    </location>
</feature>
<gene>
    <name evidence="13" type="ORF">KIPB_005236</name>
</gene>
<sequence>MPCKGVSHNYLENWTSQLTTTYPGHVEWVYVVEQDGDEAHQAIGKFLTHYQEKNQLSDEYMQRISVVVSGVSRHNAQKIHNMIHGVGQCPNAKYVCFFDDDIRVHPGCIETMVTDIEEDPSVLVSTGYSVEFPRKDAPFACFCITVYRSINLLGFLTRRPQFAWGGCFMTHRQSVVSNYGDILNIWRDGGYSDDMAVGNMALRSGRKIASHPSTMFPNRLPNTHTFGRSYVNFVKRQFFVLDTYYSPYDHAHNVLTACCVLIAGLLIAPPVLFTLINVPLLAARFIVGGGIGTQLNLQYSLFAMFLIGAVFLALSHNHMIETLVDMINRQGPPNSLKMEPFLSPVKIVAALVVHLFVMPYAMASVLLQDYIDWGAVRYHKKNGRIVRAEHMNLTDEERQRETETEKEREGETERDGTTEFAEGEVEDTDTSSVPGEPTASSILPQIRKAKPGEGNVQIPLSIDPVDRPWFRSAVSGIITNAGQGMPIVNAISTLDIQPSPMSGTVV</sequence>
<comment type="subcellular location">
    <subcellularLocation>
        <location evidence="1">Membrane</location>
        <topology evidence="1">Multi-pass membrane protein</topology>
    </subcellularLocation>
</comment>
<dbReference type="OrthoDB" id="1483400at2759"/>
<proteinExistence type="inferred from homology"/>
<feature type="region of interest" description="Disordered" evidence="11">
    <location>
        <begin position="392"/>
        <end position="439"/>
    </location>
</feature>
<dbReference type="GO" id="GO:0006679">
    <property type="term" value="P:glucosylceramide biosynthetic process"/>
    <property type="evidence" value="ECO:0007669"/>
    <property type="project" value="TreeGrafter"/>
</dbReference>
<evidence type="ECO:0000256" key="7">
    <source>
        <dbReference type="ARBA" id="ARBA00022679"/>
    </source>
</evidence>
<comment type="pathway">
    <text evidence="3">Sphingolipid metabolism.</text>
</comment>
<dbReference type="GO" id="GO:0008120">
    <property type="term" value="F:ceramide glucosyltransferase activity"/>
    <property type="evidence" value="ECO:0007669"/>
    <property type="project" value="UniProtKB-EC"/>
</dbReference>
<dbReference type="Pfam" id="PF13506">
    <property type="entry name" value="Glyco_transf_21"/>
    <property type="match status" value="1"/>
</dbReference>
<evidence type="ECO:0000256" key="9">
    <source>
        <dbReference type="ARBA" id="ARBA00022989"/>
    </source>
</evidence>
<evidence type="ECO:0000256" key="5">
    <source>
        <dbReference type="ARBA" id="ARBA00012699"/>
    </source>
</evidence>
<comment type="similarity">
    <text evidence="4">Belongs to the glycosyltransferase 2 family.</text>
</comment>
<keyword evidence="6" id="KW-0328">Glycosyltransferase</keyword>
<evidence type="ECO:0000256" key="8">
    <source>
        <dbReference type="ARBA" id="ARBA00022692"/>
    </source>
</evidence>
<dbReference type="PANTHER" id="PTHR12726">
    <property type="entry name" value="CERAMIDE GLUCOSYLTRANSFERASE"/>
    <property type="match status" value="1"/>
</dbReference>
<dbReference type="Gene3D" id="3.90.550.10">
    <property type="entry name" value="Spore Coat Polysaccharide Biosynthesis Protein SpsA, Chain A"/>
    <property type="match status" value="1"/>
</dbReference>
<dbReference type="AlphaFoldDB" id="A0A9K3GIW4"/>
<evidence type="ECO:0000256" key="12">
    <source>
        <dbReference type="SAM" id="Phobius"/>
    </source>
</evidence>
<keyword evidence="9 12" id="KW-1133">Transmembrane helix</keyword>
<comment type="pathway">
    <text evidence="2">Lipid metabolism; sphingolipid metabolism.</text>
</comment>
<feature type="transmembrane region" description="Helical" evidence="12">
    <location>
        <begin position="260"/>
        <end position="287"/>
    </location>
</feature>
<feature type="transmembrane region" description="Helical" evidence="12">
    <location>
        <begin position="299"/>
        <end position="316"/>
    </location>
</feature>
<organism evidence="13 14">
    <name type="scientific">Kipferlia bialata</name>
    <dbReference type="NCBI Taxonomy" id="797122"/>
    <lineage>
        <taxon>Eukaryota</taxon>
        <taxon>Metamonada</taxon>
        <taxon>Carpediemonas-like organisms</taxon>
        <taxon>Kipferlia</taxon>
    </lineage>
</organism>
<accession>A0A9K3GIW4</accession>
<dbReference type="GO" id="GO:0016020">
    <property type="term" value="C:membrane"/>
    <property type="evidence" value="ECO:0007669"/>
    <property type="project" value="UniProtKB-SubCell"/>
</dbReference>
<keyword evidence="8 12" id="KW-0812">Transmembrane</keyword>
<feature type="compositionally biased region" description="Basic and acidic residues" evidence="11">
    <location>
        <begin position="392"/>
        <end position="417"/>
    </location>
</feature>
<evidence type="ECO:0000256" key="4">
    <source>
        <dbReference type="ARBA" id="ARBA00006739"/>
    </source>
</evidence>
<reference evidence="13 14" key="1">
    <citation type="journal article" date="2018" name="PLoS ONE">
        <title>The draft genome of Kipferlia bialata reveals reductive genome evolution in fornicate parasites.</title>
        <authorList>
            <person name="Tanifuji G."/>
            <person name="Takabayashi S."/>
            <person name="Kume K."/>
            <person name="Takagi M."/>
            <person name="Nakayama T."/>
            <person name="Kamikawa R."/>
            <person name="Inagaki Y."/>
            <person name="Hashimoto T."/>
        </authorList>
    </citation>
    <scope>NUCLEOTIDE SEQUENCE [LARGE SCALE GENOMIC DNA]</scope>
    <source>
        <strain evidence="13">NY0173</strain>
    </source>
</reference>
<keyword evidence="10 12" id="KW-0472">Membrane</keyword>
<dbReference type="SUPFAM" id="SSF53448">
    <property type="entry name" value="Nucleotide-diphospho-sugar transferases"/>
    <property type="match status" value="1"/>
</dbReference>
<dbReference type="Proteomes" id="UP000265618">
    <property type="component" value="Unassembled WGS sequence"/>
</dbReference>
<dbReference type="InterPro" id="IPR025993">
    <property type="entry name" value="Ceramide_glucosylTrfase"/>
</dbReference>
<evidence type="ECO:0000256" key="10">
    <source>
        <dbReference type="ARBA" id="ARBA00023136"/>
    </source>
</evidence>
<name>A0A9K3GIW4_9EUKA</name>
<evidence type="ECO:0000256" key="2">
    <source>
        <dbReference type="ARBA" id="ARBA00004760"/>
    </source>
</evidence>
<evidence type="ECO:0000256" key="11">
    <source>
        <dbReference type="SAM" id="MobiDB-lite"/>
    </source>
</evidence>
<feature type="compositionally biased region" description="Polar residues" evidence="11">
    <location>
        <begin position="430"/>
        <end position="439"/>
    </location>
</feature>
<feature type="non-terminal residue" evidence="13">
    <location>
        <position position="1"/>
    </location>
</feature>
<keyword evidence="7" id="KW-0808">Transferase</keyword>
<dbReference type="PANTHER" id="PTHR12726:SF0">
    <property type="entry name" value="CERAMIDE GLUCOSYLTRANSFERASE"/>
    <property type="match status" value="1"/>
</dbReference>
<comment type="caution">
    <text evidence="13">The sequence shown here is derived from an EMBL/GenBank/DDBJ whole genome shotgun (WGS) entry which is preliminary data.</text>
</comment>
<evidence type="ECO:0000256" key="6">
    <source>
        <dbReference type="ARBA" id="ARBA00022676"/>
    </source>
</evidence>